<gene>
    <name evidence="2" type="ORF">RB653_000131</name>
</gene>
<dbReference type="PANTHER" id="PTHR32134">
    <property type="entry name" value="FNIP REPEAT-CONTAINING PROTEIN"/>
    <property type="match status" value="1"/>
</dbReference>
<reference evidence="2 3" key="1">
    <citation type="submission" date="2023-11" db="EMBL/GenBank/DDBJ databases">
        <title>Dfirmibasis_genome.</title>
        <authorList>
            <person name="Edelbroek B."/>
            <person name="Kjellin J."/>
            <person name="Jerlstrom-Hultqvist J."/>
            <person name="Soderbom F."/>
        </authorList>
    </citation>
    <scope>NUCLEOTIDE SEQUENCE [LARGE SCALE GENOMIC DNA]</scope>
    <source>
        <strain evidence="2 3">TNS-C-14</strain>
    </source>
</reference>
<evidence type="ECO:0000313" key="3">
    <source>
        <dbReference type="Proteomes" id="UP001344447"/>
    </source>
</evidence>
<proteinExistence type="predicted"/>
<organism evidence="2 3">
    <name type="scientific">Dictyostelium firmibasis</name>
    <dbReference type="NCBI Taxonomy" id="79012"/>
    <lineage>
        <taxon>Eukaryota</taxon>
        <taxon>Amoebozoa</taxon>
        <taxon>Evosea</taxon>
        <taxon>Eumycetozoa</taxon>
        <taxon>Dictyostelia</taxon>
        <taxon>Dictyosteliales</taxon>
        <taxon>Dictyosteliaceae</taxon>
        <taxon>Dictyostelium</taxon>
    </lineage>
</organism>
<keyword evidence="3" id="KW-1185">Reference proteome</keyword>
<dbReference type="EMBL" id="JAVFKY010000002">
    <property type="protein sequence ID" value="KAK5580118.1"/>
    <property type="molecule type" value="Genomic_DNA"/>
</dbReference>
<accession>A0AAN7U296</accession>
<sequence length="564" mass="64970">MIENIDNSNLFFKIFRNKYLKFEIFKHLRKYLKFLKLIKFNSVEQYKSFQEKEYLSKVYYDFKGFESLGNSMEYLKLGDNFWIHNLFITNGINILQKFLPQSLTHLELSNSFSRYLNLNGCKFLPESITILDIGDGFNRNINSNDIPSTLKSLIIGKNFKSSLNLKDCINLEKLIFNEKSHFNNELTNSNEINNNNNKNKNIIEINELPCNLKFLEFGNLYSREINANLNLPKTLTQLTFGSNFNNSIKFESLINLEYLKLGDGFDCEINIGDLPINLKTLIFGIGYKKKLKIGSLPSSLIYLSMDGYTLDFEVGVLSSLVNLLTLELSSFKTLSIPTNQNFKIGALPSSIQKFIFNEYFNTIYPFQSGSLPSSLTSLNLGFYNHTINEFLIPESLTSLILPQNINNGKTLFPKLFSNLKNLKFLKISYKNDILPNVLPNSLTSLTIESLCKGDSFETLPFEIFPRSLLHLSIYQYKKNYYSIEFIKPGDLPPSLKSLTIVSNLLNYQFQVDSIPQTLEKLDISNTQHKQEFLETSFLKSIKQLLLPKNYSGKIYEVSLINLFE</sequence>
<name>A0AAN7U296_9MYCE</name>
<dbReference type="InterPro" id="IPR051251">
    <property type="entry name" value="STK_FNIP-Repeat"/>
</dbReference>
<dbReference type="Proteomes" id="UP001344447">
    <property type="component" value="Unassembled WGS sequence"/>
</dbReference>
<evidence type="ECO:0000313" key="2">
    <source>
        <dbReference type="EMBL" id="KAK5580118.1"/>
    </source>
</evidence>
<dbReference type="PANTHER" id="PTHR32134:SF92">
    <property type="entry name" value="FNIP REPEAT-CONTAINING PROTEIN"/>
    <property type="match status" value="1"/>
</dbReference>
<keyword evidence="1" id="KW-0677">Repeat</keyword>
<evidence type="ECO:0000256" key="1">
    <source>
        <dbReference type="ARBA" id="ARBA00022737"/>
    </source>
</evidence>
<evidence type="ECO:0008006" key="4">
    <source>
        <dbReference type="Google" id="ProtNLM"/>
    </source>
</evidence>
<comment type="caution">
    <text evidence="2">The sequence shown here is derived from an EMBL/GenBank/DDBJ whole genome shotgun (WGS) entry which is preliminary data.</text>
</comment>
<dbReference type="Pfam" id="PF05725">
    <property type="entry name" value="FNIP"/>
    <property type="match status" value="5"/>
</dbReference>
<dbReference type="InterPro" id="IPR008615">
    <property type="entry name" value="FNIP"/>
</dbReference>
<dbReference type="InterPro" id="IPR032675">
    <property type="entry name" value="LRR_dom_sf"/>
</dbReference>
<protein>
    <recommendedName>
        <fullName evidence="4">FNIP repeat-containing protein</fullName>
    </recommendedName>
</protein>
<dbReference type="Gene3D" id="3.80.10.10">
    <property type="entry name" value="Ribonuclease Inhibitor"/>
    <property type="match status" value="1"/>
</dbReference>
<dbReference type="SUPFAM" id="SSF52058">
    <property type="entry name" value="L domain-like"/>
    <property type="match status" value="1"/>
</dbReference>
<dbReference type="AlphaFoldDB" id="A0AAN7U296"/>